<dbReference type="EMBL" id="SRLO01000596">
    <property type="protein sequence ID" value="TNN51066.1"/>
    <property type="molecule type" value="Genomic_DNA"/>
</dbReference>
<dbReference type="Proteomes" id="UP000314294">
    <property type="component" value="Unassembled WGS sequence"/>
</dbReference>
<protein>
    <submittedName>
        <fullName evidence="2">Uncharacterized protein</fullName>
    </submittedName>
</protein>
<organism evidence="2 3">
    <name type="scientific">Liparis tanakae</name>
    <name type="common">Tanaka's snailfish</name>
    <dbReference type="NCBI Taxonomy" id="230148"/>
    <lineage>
        <taxon>Eukaryota</taxon>
        <taxon>Metazoa</taxon>
        <taxon>Chordata</taxon>
        <taxon>Craniata</taxon>
        <taxon>Vertebrata</taxon>
        <taxon>Euteleostomi</taxon>
        <taxon>Actinopterygii</taxon>
        <taxon>Neopterygii</taxon>
        <taxon>Teleostei</taxon>
        <taxon>Neoteleostei</taxon>
        <taxon>Acanthomorphata</taxon>
        <taxon>Eupercaria</taxon>
        <taxon>Perciformes</taxon>
        <taxon>Cottioidei</taxon>
        <taxon>Cottales</taxon>
        <taxon>Liparidae</taxon>
        <taxon>Liparis</taxon>
    </lineage>
</organism>
<feature type="compositionally biased region" description="Basic and acidic residues" evidence="1">
    <location>
        <begin position="53"/>
        <end position="79"/>
    </location>
</feature>
<name>A0A4Z2GBV0_9TELE</name>
<gene>
    <name evidence="2" type="ORF">EYF80_038747</name>
</gene>
<sequence>MNLPTSSSRSELLLSSHRVKNSKAHFPNLGTTKLATPAVTSLADMKAAGSESADDRMKGEGQRVEDVKEEDRREDRWTD</sequence>
<accession>A0A4Z2GBV0</accession>
<evidence type="ECO:0000313" key="3">
    <source>
        <dbReference type="Proteomes" id="UP000314294"/>
    </source>
</evidence>
<keyword evidence="3" id="KW-1185">Reference proteome</keyword>
<dbReference type="AlphaFoldDB" id="A0A4Z2GBV0"/>
<comment type="caution">
    <text evidence="2">The sequence shown here is derived from an EMBL/GenBank/DDBJ whole genome shotgun (WGS) entry which is preliminary data.</text>
</comment>
<evidence type="ECO:0000313" key="2">
    <source>
        <dbReference type="EMBL" id="TNN51066.1"/>
    </source>
</evidence>
<reference evidence="2 3" key="1">
    <citation type="submission" date="2019-03" db="EMBL/GenBank/DDBJ databases">
        <title>First draft genome of Liparis tanakae, snailfish: a comprehensive survey of snailfish specific genes.</title>
        <authorList>
            <person name="Kim W."/>
            <person name="Song I."/>
            <person name="Jeong J.-H."/>
            <person name="Kim D."/>
            <person name="Kim S."/>
            <person name="Ryu S."/>
            <person name="Song J.Y."/>
            <person name="Lee S.K."/>
        </authorList>
    </citation>
    <scope>NUCLEOTIDE SEQUENCE [LARGE SCALE GENOMIC DNA]</scope>
    <source>
        <tissue evidence="2">Muscle</tissue>
    </source>
</reference>
<proteinExistence type="predicted"/>
<evidence type="ECO:0000256" key="1">
    <source>
        <dbReference type="SAM" id="MobiDB-lite"/>
    </source>
</evidence>
<feature type="region of interest" description="Disordered" evidence="1">
    <location>
        <begin position="45"/>
        <end position="79"/>
    </location>
</feature>